<reference evidence="20 21" key="1">
    <citation type="submission" date="2019-04" db="EMBL/GenBank/DDBJ databases">
        <authorList>
            <person name="Alioto T."/>
            <person name="Alioto T."/>
        </authorList>
    </citation>
    <scope>NUCLEOTIDE SEQUENCE [LARGE SCALE GENOMIC DNA]</scope>
</reference>
<dbReference type="GO" id="GO:0033177">
    <property type="term" value="C:proton-transporting two-sector ATPase complex, proton-transporting domain"/>
    <property type="evidence" value="ECO:0007669"/>
    <property type="project" value="InterPro"/>
</dbReference>
<dbReference type="Proteomes" id="UP000662637">
    <property type="component" value="Unassembled WGS sequence"/>
</dbReference>
<keyword evidence="13 17" id="KW-0472">Membrane</keyword>
<dbReference type="GO" id="GO:0008289">
    <property type="term" value="F:lipid binding"/>
    <property type="evidence" value="ECO:0007669"/>
    <property type="project" value="UniProtKB-KW"/>
</dbReference>
<dbReference type="CDD" id="cd18182">
    <property type="entry name" value="ATP-synt_Fo_c_ATP5G3"/>
    <property type="match status" value="1"/>
</dbReference>
<keyword evidence="4" id="KW-0488">Methylation</keyword>
<evidence type="ECO:0000256" key="4">
    <source>
        <dbReference type="ARBA" id="ARBA00022481"/>
    </source>
</evidence>
<evidence type="ECO:0000256" key="13">
    <source>
        <dbReference type="ARBA" id="ARBA00023136"/>
    </source>
</evidence>
<keyword evidence="7 17" id="KW-0375">Hydrogen ion transport</keyword>
<name>A0A5E4AET2_MARMO</name>
<feature type="domain" description="V-ATPase proteolipid subunit C-like" evidence="18">
    <location>
        <begin position="70"/>
        <end position="132"/>
    </location>
</feature>
<dbReference type="Pfam" id="PF00137">
    <property type="entry name" value="ATP-synt_C"/>
    <property type="match status" value="1"/>
</dbReference>
<dbReference type="InterPro" id="IPR020537">
    <property type="entry name" value="ATP_synth_F0_csu_DDCD_BS"/>
</dbReference>
<dbReference type="PANTHER" id="PTHR10031">
    <property type="entry name" value="ATP SYNTHASE LIPID-BINDING PROTEIN, MITOCHONDRIAL"/>
    <property type="match status" value="1"/>
</dbReference>
<dbReference type="InterPro" id="IPR038662">
    <property type="entry name" value="ATP_synth_F0_csu_sf"/>
</dbReference>
<comment type="similarity">
    <text evidence="2 17">Belongs to the ATPase C chain family.</text>
</comment>
<dbReference type="HAMAP" id="MF_01396">
    <property type="entry name" value="ATP_synth_c_bact"/>
    <property type="match status" value="1"/>
</dbReference>
<comment type="subcellular location">
    <subcellularLocation>
        <location evidence="1">Mitochondrion membrane</location>
        <topology evidence="1">Multi-pass membrane protein</topology>
    </subcellularLocation>
</comment>
<organism evidence="20 21">
    <name type="scientific">Marmota monax</name>
    <name type="common">Woodchuck</name>
    <dbReference type="NCBI Taxonomy" id="9995"/>
    <lineage>
        <taxon>Eukaryota</taxon>
        <taxon>Metazoa</taxon>
        <taxon>Chordata</taxon>
        <taxon>Craniata</taxon>
        <taxon>Vertebrata</taxon>
        <taxon>Euteleostomi</taxon>
        <taxon>Mammalia</taxon>
        <taxon>Eutheria</taxon>
        <taxon>Euarchontoglires</taxon>
        <taxon>Glires</taxon>
        <taxon>Rodentia</taxon>
        <taxon>Sciuromorpha</taxon>
        <taxon>Sciuridae</taxon>
        <taxon>Xerinae</taxon>
        <taxon>Marmotini</taxon>
        <taxon>Marmota</taxon>
    </lineage>
</organism>
<evidence type="ECO:0000256" key="12">
    <source>
        <dbReference type="ARBA" id="ARBA00023128"/>
    </source>
</evidence>
<accession>A0A5E4AET2</accession>
<dbReference type="GO" id="GO:0045259">
    <property type="term" value="C:proton-transporting ATP synthase complex"/>
    <property type="evidence" value="ECO:0007669"/>
    <property type="project" value="UniProtKB-KW"/>
</dbReference>
<dbReference type="InterPro" id="IPR000454">
    <property type="entry name" value="ATP_synth_F0_csu"/>
</dbReference>
<dbReference type="FunFam" id="1.20.20.10:FF:000003">
    <property type="entry name" value="Atp synthase f complex subunit mitochondrial"/>
    <property type="match status" value="1"/>
</dbReference>
<evidence type="ECO:0000256" key="6">
    <source>
        <dbReference type="ARBA" id="ARBA00022692"/>
    </source>
</evidence>
<keyword evidence="12" id="KW-0496">Mitochondrion</keyword>
<protein>
    <recommendedName>
        <fullName evidence="15">ATP synthase lipid-binding protein</fullName>
    </recommendedName>
    <alternativeName>
        <fullName evidence="16">ATPase protein 9</fullName>
    </alternativeName>
    <alternativeName>
        <fullName evidence="14">ATPase subunit c</fullName>
    </alternativeName>
</protein>
<keyword evidence="3 17" id="KW-0813">Transport</keyword>
<keyword evidence="6 17" id="KW-0812">Transmembrane</keyword>
<dbReference type="PANTHER" id="PTHR10031:SF32">
    <property type="entry name" value="ATP SYNTHASE LIPID-BINDING PROTEIN"/>
    <property type="match status" value="1"/>
</dbReference>
<evidence type="ECO:0000259" key="18">
    <source>
        <dbReference type="Pfam" id="PF00137"/>
    </source>
</evidence>
<sequence length="136" mass="14233">MQTTGALLISPALIRCSRGLIRPVSASFLSRLEDSSKQTSYSSSSPLQVARREFQTSVVARDIDTAAKFIGAGAATVGVAGSGAGIGTVFGSLIIGYARNPSLKQQLFSYAILGFALSEAMGLFCLMVAFLILFAM</sequence>
<dbReference type="EMBL" id="WJEC01007707">
    <property type="protein sequence ID" value="KAF7468859.1"/>
    <property type="molecule type" value="Genomic_DNA"/>
</dbReference>
<dbReference type="InterPro" id="IPR002379">
    <property type="entry name" value="ATPase_proteolipid_c-like_dom"/>
</dbReference>
<dbReference type="GO" id="GO:0031966">
    <property type="term" value="C:mitochondrial membrane"/>
    <property type="evidence" value="ECO:0007669"/>
    <property type="project" value="UniProtKB-SubCell"/>
</dbReference>
<dbReference type="GO" id="GO:0045471">
    <property type="term" value="P:response to ethanol"/>
    <property type="evidence" value="ECO:0007669"/>
    <property type="project" value="UniProtKB-ARBA"/>
</dbReference>
<dbReference type="PRINTS" id="PR00124">
    <property type="entry name" value="ATPASEC"/>
</dbReference>
<evidence type="ECO:0000256" key="5">
    <source>
        <dbReference type="ARBA" id="ARBA00022547"/>
    </source>
</evidence>
<keyword evidence="8" id="KW-0809">Transit peptide</keyword>
<evidence type="ECO:0000256" key="7">
    <source>
        <dbReference type="ARBA" id="ARBA00022781"/>
    </source>
</evidence>
<evidence type="ECO:0000256" key="10">
    <source>
        <dbReference type="ARBA" id="ARBA00023065"/>
    </source>
</evidence>
<feature type="transmembrane region" description="Helical" evidence="17">
    <location>
        <begin position="107"/>
        <end position="135"/>
    </location>
</feature>
<dbReference type="AlphaFoldDB" id="A0A5E4AET2"/>
<dbReference type="Proteomes" id="UP000335636">
    <property type="component" value="Unassembled WGS sequence"/>
</dbReference>
<dbReference type="GO" id="GO:0015078">
    <property type="term" value="F:proton transmembrane transporter activity"/>
    <property type="evidence" value="ECO:0007669"/>
    <property type="project" value="InterPro"/>
</dbReference>
<evidence type="ECO:0000256" key="17">
    <source>
        <dbReference type="RuleBase" id="RU004221"/>
    </source>
</evidence>
<keyword evidence="10 17" id="KW-0406">Ion transport</keyword>
<feature type="transmembrane region" description="Helical" evidence="17">
    <location>
        <begin position="69"/>
        <end position="95"/>
    </location>
</feature>
<evidence type="ECO:0000256" key="1">
    <source>
        <dbReference type="ARBA" id="ARBA00004225"/>
    </source>
</evidence>
<keyword evidence="9 17" id="KW-1133">Transmembrane helix</keyword>
<evidence type="ECO:0000256" key="2">
    <source>
        <dbReference type="ARBA" id="ARBA00006704"/>
    </source>
</evidence>
<evidence type="ECO:0000313" key="19">
    <source>
        <dbReference type="EMBL" id="KAF7468858.1"/>
    </source>
</evidence>
<evidence type="ECO:0000313" key="20">
    <source>
        <dbReference type="EMBL" id="VTJ55396.1"/>
    </source>
</evidence>
<proteinExistence type="inferred from homology"/>
<dbReference type="PROSITE" id="PS00605">
    <property type="entry name" value="ATPASE_C"/>
    <property type="match status" value="1"/>
</dbReference>
<dbReference type="GO" id="GO:0015986">
    <property type="term" value="P:proton motive force-driven ATP synthesis"/>
    <property type="evidence" value="ECO:0007669"/>
    <property type="project" value="InterPro"/>
</dbReference>
<reference evidence="19" key="2">
    <citation type="submission" date="2020-08" db="EMBL/GenBank/DDBJ databases">
        <authorList>
            <person name="Shumante A."/>
            <person name="Zimin A.V."/>
            <person name="Puiu D."/>
            <person name="Salzberg S.L."/>
        </authorList>
    </citation>
    <scope>NUCLEOTIDE SEQUENCE</scope>
    <source>
        <strain evidence="19">WC2-LM</strain>
        <tissue evidence="19">Liver</tissue>
    </source>
</reference>
<evidence type="ECO:0000313" key="21">
    <source>
        <dbReference type="Proteomes" id="UP000335636"/>
    </source>
</evidence>
<keyword evidence="5" id="KW-0138">CF(0)</keyword>
<evidence type="ECO:0000256" key="15">
    <source>
        <dbReference type="ARBA" id="ARBA00032304"/>
    </source>
</evidence>
<gene>
    <name evidence="19" type="ORF">GHT09_020154</name>
    <name evidence="20" type="ORF">MONAX_5E033353</name>
</gene>
<dbReference type="EMBL" id="CABDUW010000049">
    <property type="protein sequence ID" value="VTJ55396.1"/>
    <property type="molecule type" value="Genomic_DNA"/>
</dbReference>
<evidence type="ECO:0000256" key="3">
    <source>
        <dbReference type="ARBA" id="ARBA00022448"/>
    </source>
</evidence>
<dbReference type="Gene3D" id="1.20.20.10">
    <property type="entry name" value="F1F0 ATP synthase subunit C"/>
    <property type="match status" value="1"/>
</dbReference>
<evidence type="ECO:0000256" key="8">
    <source>
        <dbReference type="ARBA" id="ARBA00022946"/>
    </source>
</evidence>
<dbReference type="SUPFAM" id="SSF81333">
    <property type="entry name" value="F1F0 ATP synthase subunit C"/>
    <property type="match status" value="1"/>
</dbReference>
<keyword evidence="21" id="KW-1185">Reference proteome</keyword>
<dbReference type="EMBL" id="WJEC01007707">
    <property type="protein sequence ID" value="KAF7468858.1"/>
    <property type="molecule type" value="Genomic_DNA"/>
</dbReference>
<dbReference type="GO" id="GO:0046931">
    <property type="term" value="P:pore complex assembly"/>
    <property type="evidence" value="ECO:0007669"/>
    <property type="project" value="UniProtKB-ARBA"/>
</dbReference>
<evidence type="ECO:0000256" key="9">
    <source>
        <dbReference type="ARBA" id="ARBA00022989"/>
    </source>
</evidence>
<evidence type="ECO:0000256" key="16">
    <source>
        <dbReference type="ARBA" id="ARBA00033111"/>
    </source>
</evidence>
<keyword evidence="11 17" id="KW-0446">Lipid-binding</keyword>
<dbReference type="InterPro" id="IPR035921">
    <property type="entry name" value="F/V-ATP_Csub_sf"/>
</dbReference>
<evidence type="ECO:0000256" key="11">
    <source>
        <dbReference type="ARBA" id="ARBA00023121"/>
    </source>
</evidence>
<evidence type="ECO:0000256" key="14">
    <source>
        <dbReference type="ARBA" id="ARBA00029852"/>
    </source>
</evidence>